<comment type="caution">
    <text evidence="3">The sequence shown here is derived from an EMBL/GenBank/DDBJ whole genome shotgun (WGS) entry which is preliminary data.</text>
</comment>
<dbReference type="InterPro" id="IPR029063">
    <property type="entry name" value="SAM-dependent_MTases_sf"/>
</dbReference>
<evidence type="ECO:0000313" key="3">
    <source>
        <dbReference type="EMBL" id="GAH19766.1"/>
    </source>
</evidence>
<keyword evidence="1" id="KW-0812">Transmembrane</keyword>
<dbReference type="Gene3D" id="3.40.50.150">
    <property type="entry name" value="Vaccinia Virus protein VP39"/>
    <property type="match status" value="1"/>
</dbReference>
<name>X1DFZ0_9ZZZZ</name>
<evidence type="ECO:0000259" key="2">
    <source>
        <dbReference type="Pfam" id="PF05050"/>
    </source>
</evidence>
<keyword evidence="1" id="KW-0472">Membrane</keyword>
<proteinExistence type="predicted"/>
<dbReference type="PANTHER" id="PTHR34203">
    <property type="entry name" value="METHYLTRANSFERASE, FKBM FAMILY PROTEIN"/>
    <property type="match status" value="1"/>
</dbReference>
<dbReference type="Pfam" id="PF05050">
    <property type="entry name" value="Methyltransf_21"/>
    <property type="match status" value="1"/>
</dbReference>
<feature type="transmembrane region" description="Helical" evidence="1">
    <location>
        <begin position="38"/>
        <end position="56"/>
    </location>
</feature>
<dbReference type="EMBL" id="BARU01001672">
    <property type="protein sequence ID" value="GAH19766.1"/>
    <property type="molecule type" value="Genomic_DNA"/>
</dbReference>
<gene>
    <name evidence="3" type="ORF">S03H2_04265</name>
</gene>
<dbReference type="PANTHER" id="PTHR34203:SF15">
    <property type="entry name" value="SLL1173 PROTEIN"/>
    <property type="match status" value="1"/>
</dbReference>
<accession>X1DFZ0</accession>
<dbReference type="NCBIfam" id="TIGR01444">
    <property type="entry name" value="fkbM_fam"/>
    <property type="match status" value="1"/>
</dbReference>
<sequence>MNYIRKIKIRNNSKASCTKSGLIPIKALNIFVKLLRFFRLYNAVYVTVLFISNVLSRRKLLRFYSQYVNEGDLCFDIGANIGNRIGVFLKLGATVVAVEPQNSCMRKLLKKYGNNNKVFLVHKALGSREGKGNLILSNSHTVSSMSKEWIDCVRDSDMFFTSTSAFQWHENVTVPVTTLDKLIRKYGSPAVCKIDVEGFEYQVIKGLSQPAEMISFEFTPTPKLINQSIESIKHLSAIGNVQFNYSFGESMILALPEWVDSSKICNILLSIPYKTAFSGDIYARFIA</sequence>
<dbReference type="SUPFAM" id="SSF53335">
    <property type="entry name" value="S-adenosyl-L-methionine-dependent methyltransferases"/>
    <property type="match status" value="1"/>
</dbReference>
<dbReference type="InterPro" id="IPR006342">
    <property type="entry name" value="FkbM_mtfrase"/>
</dbReference>
<dbReference type="AlphaFoldDB" id="X1DFZ0"/>
<evidence type="ECO:0000256" key="1">
    <source>
        <dbReference type="SAM" id="Phobius"/>
    </source>
</evidence>
<dbReference type="InterPro" id="IPR052514">
    <property type="entry name" value="SAM-dependent_MTase"/>
</dbReference>
<feature type="domain" description="Methyltransferase FkbM" evidence="2">
    <location>
        <begin position="76"/>
        <end position="222"/>
    </location>
</feature>
<protein>
    <recommendedName>
        <fullName evidence="2">Methyltransferase FkbM domain-containing protein</fullName>
    </recommendedName>
</protein>
<reference evidence="3" key="1">
    <citation type="journal article" date="2014" name="Front. Microbiol.">
        <title>High frequency of phylogenetically diverse reductive dehalogenase-homologous genes in deep subseafloor sedimentary metagenomes.</title>
        <authorList>
            <person name="Kawai M."/>
            <person name="Futagami T."/>
            <person name="Toyoda A."/>
            <person name="Takaki Y."/>
            <person name="Nishi S."/>
            <person name="Hori S."/>
            <person name="Arai W."/>
            <person name="Tsubouchi T."/>
            <person name="Morono Y."/>
            <person name="Uchiyama I."/>
            <person name="Ito T."/>
            <person name="Fujiyama A."/>
            <person name="Inagaki F."/>
            <person name="Takami H."/>
        </authorList>
    </citation>
    <scope>NUCLEOTIDE SEQUENCE</scope>
    <source>
        <strain evidence="3">Expedition CK06-06</strain>
    </source>
</reference>
<organism evidence="3">
    <name type="scientific">marine sediment metagenome</name>
    <dbReference type="NCBI Taxonomy" id="412755"/>
    <lineage>
        <taxon>unclassified sequences</taxon>
        <taxon>metagenomes</taxon>
        <taxon>ecological metagenomes</taxon>
    </lineage>
</organism>
<keyword evidence="1" id="KW-1133">Transmembrane helix</keyword>